<dbReference type="Pfam" id="PF11553">
    <property type="entry name" value="DUF3231"/>
    <property type="match status" value="2"/>
</dbReference>
<evidence type="ECO:0008006" key="4">
    <source>
        <dbReference type="Google" id="ProtNLM"/>
    </source>
</evidence>
<gene>
    <name evidence="2" type="ORF">JOC95_003361</name>
</gene>
<sequence length="339" mass="38471">MSHEMVKLSCAEISTLWTLYLNNSMSVYVLKYYLEYVEDPEIRKVIAEAYDIASDNEQEIKHVFWKEQYPLPIAFSENDLNLKAPRLFSDTFKLFYVLQMAKIGMVTYSGCLASISRKDIRSLYQTFLLKTVDVFQKVTDLLLEKGLYVKKPYTTIPSSAMMVESTNYFSGINPFVDKRTLNTIEVTHLSMNIETNQIGMMLSTAFSQSAMNEEVREYMVKVKSLAKNHIHTFIQTLTKDDVQGPMSSDFSITASTVPPFSDKLMMFHIGLMSAAGIGNYATAAAASQRSDLVIKYEKLSSEAALLAKEGADLMVKHRWMEKPPSTADRNRLAEKPQEL</sequence>
<comment type="caution">
    <text evidence="2">The sequence shown here is derived from an EMBL/GenBank/DDBJ whole genome shotgun (WGS) entry which is preliminary data.</text>
</comment>
<accession>A0ABS2P3D0</accession>
<keyword evidence="3" id="KW-1185">Reference proteome</keyword>
<dbReference type="EMBL" id="JAFBED010000008">
    <property type="protein sequence ID" value="MBM7621472.1"/>
    <property type="molecule type" value="Genomic_DNA"/>
</dbReference>
<protein>
    <recommendedName>
        <fullName evidence="4">DUF3231 family protein</fullName>
    </recommendedName>
</protein>
<evidence type="ECO:0000256" key="1">
    <source>
        <dbReference type="SAM" id="MobiDB-lite"/>
    </source>
</evidence>
<dbReference type="InterPro" id="IPR012347">
    <property type="entry name" value="Ferritin-like"/>
</dbReference>
<proteinExistence type="predicted"/>
<dbReference type="RefSeq" id="WP_204418262.1">
    <property type="nucleotide sequence ID" value="NZ_JAFBED010000008.1"/>
</dbReference>
<organism evidence="2 3">
    <name type="scientific">Sutcliffiella tianshenii</name>
    <dbReference type="NCBI Taxonomy" id="1463404"/>
    <lineage>
        <taxon>Bacteria</taxon>
        <taxon>Bacillati</taxon>
        <taxon>Bacillota</taxon>
        <taxon>Bacilli</taxon>
        <taxon>Bacillales</taxon>
        <taxon>Bacillaceae</taxon>
        <taxon>Sutcliffiella</taxon>
    </lineage>
</organism>
<name>A0ABS2P3D0_9BACI</name>
<dbReference type="InterPro" id="IPR021617">
    <property type="entry name" value="DUF3231"/>
</dbReference>
<reference evidence="2 3" key="1">
    <citation type="submission" date="2021-01" db="EMBL/GenBank/DDBJ databases">
        <title>Genomic Encyclopedia of Type Strains, Phase IV (KMG-IV): sequencing the most valuable type-strain genomes for metagenomic binning, comparative biology and taxonomic classification.</title>
        <authorList>
            <person name="Goeker M."/>
        </authorList>
    </citation>
    <scope>NUCLEOTIDE SEQUENCE [LARGE SCALE GENOMIC DNA]</scope>
    <source>
        <strain evidence="2 3">DSM 25879</strain>
    </source>
</reference>
<evidence type="ECO:0000313" key="3">
    <source>
        <dbReference type="Proteomes" id="UP000737402"/>
    </source>
</evidence>
<dbReference type="Gene3D" id="1.20.1260.10">
    <property type="match status" value="2"/>
</dbReference>
<evidence type="ECO:0000313" key="2">
    <source>
        <dbReference type="EMBL" id="MBM7621472.1"/>
    </source>
</evidence>
<dbReference type="Proteomes" id="UP000737402">
    <property type="component" value="Unassembled WGS sequence"/>
</dbReference>
<feature type="compositionally biased region" description="Basic and acidic residues" evidence="1">
    <location>
        <begin position="328"/>
        <end position="339"/>
    </location>
</feature>
<feature type="region of interest" description="Disordered" evidence="1">
    <location>
        <begin position="320"/>
        <end position="339"/>
    </location>
</feature>